<dbReference type="SMART" id="SM00884">
    <property type="entry name" value="Cullin_Nedd8"/>
    <property type="match status" value="1"/>
</dbReference>
<reference evidence="10" key="1">
    <citation type="submission" date="2024-02" db="UniProtKB">
        <authorList>
            <consortium name="WormBaseParasite"/>
        </authorList>
    </citation>
    <scope>IDENTIFICATION</scope>
</reference>
<evidence type="ECO:0000256" key="2">
    <source>
        <dbReference type="ARBA" id="ARBA00022499"/>
    </source>
</evidence>
<dbReference type="InterPro" id="IPR059120">
    <property type="entry name" value="Cullin-like_AB"/>
</dbReference>
<dbReference type="SUPFAM" id="SSF46785">
    <property type="entry name" value="Winged helix' DNA-binding domain"/>
    <property type="match status" value="1"/>
</dbReference>
<dbReference type="Proteomes" id="UP000887575">
    <property type="component" value="Unassembled WGS sequence"/>
</dbReference>
<sequence>MHSASSSKAQPIRMSKFPIKTAMDEKYVDQECAYIKTALIQIQQKCNSVQSFEDIYRRAYSMTINKHGHRVYNGLREVLEAHMKKVRQPVLKAPSGNVLPIVLETWKDHTVAMSMIRDVLMYLDKVYVARENVEPVYDLGLSCLRVHVICYKDVNERIRRGLLDMIQQERDGGLIDWLLLKQICSMLYDIGVYEQEFEKLFLCETAEHYKKRGIELISNNTSTVYVDQVEKFITDEAIRAQRSFKDETKKKVLETIENELIKAHMQTIVDMEGSGVTFLLEDHFLHCNKSPGEGRIVDLRKIYHLLTRVNGGHSILCKAVTEWIRQKGALIADPALQSDEIKSSPILYVNSLIELKKYADDMLTKAFRNDSSFKNKLYAEFEQFINKNPNSAESLAVFIDEKLKSGARVNTDVEMEQSISGVMELFRFLSNKDIFEHFYKRFLARRLLNERAVSDDAEKRMITRLRTECGYQYTQKLELMFKDRELWPTLQGAYREYLDGLARHRPTLDVQVRVLTCGVWPNSITMQCCLPDDVERAYSTFNDFYTKRHNGRKLVRNTYLGSADIKATFYNPVNTAFSEAESSTAEFPSYSSVAHVEVQKILTVTTHQMALLMLFNQENVYTYATLLEATKMPEAELIRVLQSLSMGKAAQRVLVRRAANKSKAAEFGKIASTDAFFVNDLFTSKLTRIKISMVSDSRKNQSNESRNVDREQVRQQTDEDRKHAVECAIVRVMKSRKRLAHNNLLSEVISQVSTRFCPTPLLIKQRIEALIERDYIIRDKNDERVYNYVS</sequence>
<dbReference type="GO" id="GO:0031461">
    <property type="term" value="C:cullin-RING ubiquitin ligase complex"/>
    <property type="evidence" value="ECO:0007669"/>
    <property type="project" value="InterPro"/>
</dbReference>
<dbReference type="FunFam" id="1.20.1310.10:FF:000002">
    <property type="entry name" value="cullin-3 isoform X1"/>
    <property type="match status" value="1"/>
</dbReference>
<dbReference type="SUPFAM" id="SSF75632">
    <property type="entry name" value="Cullin homology domain"/>
    <property type="match status" value="1"/>
</dbReference>
<dbReference type="InterPro" id="IPR045093">
    <property type="entry name" value="Cullin"/>
</dbReference>
<evidence type="ECO:0000256" key="6">
    <source>
        <dbReference type="RuleBase" id="RU003829"/>
    </source>
</evidence>
<evidence type="ECO:0000256" key="1">
    <source>
        <dbReference type="ARBA" id="ARBA00006019"/>
    </source>
</evidence>
<dbReference type="PROSITE" id="PS50069">
    <property type="entry name" value="CULLIN_2"/>
    <property type="match status" value="1"/>
</dbReference>
<dbReference type="SUPFAM" id="SSF74788">
    <property type="entry name" value="Cullin repeat-like"/>
    <property type="match status" value="1"/>
</dbReference>
<organism evidence="9 10">
    <name type="scientific">Mesorhabditis belari</name>
    <dbReference type="NCBI Taxonomy" id="2138241"/>
    <lineage>
        <taxon>Eukaryota</taxon>
        <taxon>Metazoa</taxon>
        <taxon>Ecdysozoa</taxon>
        <taxon>Nematoda</taxon>
        <taxon>Chromadorea</taxon>
        <taxon>Rhabditida</taxon>
        <taxon>Rhabditina</taxon>
        <taxon>Rhabditomorpha</taxon>
        <taxon>Rhabditoidea</taxon>
        <taxon>Rhabditidae</taxon>
        <taxon>Mesorhabditinae</taxon>
        <taxon>Mesorhabditis</taxon>
    </lineage>
</organism>
<dbReference type="InterPro" id="IPR036390">
    <property type="entry name" value="WH_DNA-bd_sf"/>
</dbReference>
<dbReference type="Gene3D" id="1.20.1310.10">
    <property type="entry name" value="Cullin Repeats"/>
    <property type="match status" value="4"/>
</dbReference>
<dbReference type="InterPro" id="IPR019559">
    <property type="entry name" value="Cullin_neddylation_domain"/>
</dbReference>
<dbReference type="SMART" id="SM00182">
    <property type="entry name" value="CULLIN"/>
    <property type="match status" value="1"/>
</dbReference>
<dbReference type="Pfam" id="PF26557">
    <property type="entry name" value="Cullin_AB"/>
    <property type="match status" value="1"/>
</dbReference>
<dbReference type="Gene3D" id="1.10.10.10">
    <property type="entry name" value="Winged helix-like DNA-binding domain superfamily/Winged helix DNA-binding domain"/>
    <property type="match status" value="1"/>
</dbReference>
<evidence type="ECO:0000256" key="7">
    <source>
        <dbReference type="SAM" id="MobiDB-lite"/>
    </source>
</evidence>
<evidence type="ECO:0000256" key="3">
    <source>
        <dbReference type="ARBA" id="ARBA00022786"/>
    </source>
</evidence>
<comment type="similarity">
    <text evidence="1 5 6">Belongs to the cullin family.</text>
</comment>
<dbReference type="Pfam" id="PF10557">
    <property type="entry name" value="Cullin_Nedd8"/>
    <property type="match status" value="1"/>
</dbReference>
<evidence type="ECO:0000313" key="10">
    <source>
        <dbReference type="WBParaSite" id="MBELARI_LOCUS5192"/>
    </source>
</evidence>
<dbReference type="InterPro" id="IPR016158">
    <property type="entry name" value="Cullin_homology"/>
</dbReference>
<evidence type="ECO:0000313" key="9">
    <source>
        <dbReference type="Proteomes" id="UP000887575"/>
    </source>
</evidence>
<dbReference type="GO" id="GO:0031625">
    <property type="term" value="F:ubiquitin protein ligase binding"/>
    <property type="evidence" value="ECO:0007669"/>
    <property type="project" value="InterPro"/>
</dbReference>
<dbReference type="InterPro" id="IPR036388">
    <property type="entry name" value="WH-like_DNA-bd_sf"/>
</dbReference>
<evidence type="ECO:0000259" key="8">
    <source>
        <dbReference type="PROSITE" id="PS50069"/>
    </source>
</evidence>
<proteinExistence type="inferred from homology"/>
<keyword evidence="4" id="KW-0832">Ubl conjugation</keyword>
<protein>
    <submittedName>
        <fullName evidence="10">Cullin family profile domain-containing protein</fullName>
    </submittedName>
</protein>
<evidence type="ECO:0000256" key="5">
    <source>
        <dbReference type="PROSITE-ProRule" id="PRU00330"/>
    </source>
</evidence>
<name>A0AAF3FE97_9BILA</name>
<dbReference type="PANTHER" id="PTHR11932">
    <property type="entry name" value="CULLIN"/>
    <property type="match status" value="1"/>
</dbReference>
<keyword evidence="3" id="KW-0833">Ubl conjugation pathway</keyword>
<dbReference type="InterPro" id="IPR016159">
    <property type="entry name" value="Cullin_repeat-like_dom_sf"/>
</dbReference>
<dbReference type="Pfam" id="PF00888">
    <property type="entry name" value="Cullin"/>
    <property type="match status" value="1"/>
</dbReference>
<dbReference type="Gene3D" id="3.30.230.130">
    <property type="entry name" value="Cullin, Chain C, Domain 2"/>
    <property type="match status" value="1"/>
</dbReference>
<keyword evidence="9" id="KW-1185">Reference proteome</keyword>
<accession>A0AAF3FE97</accession>
<feature type="domain" description="Cullin family profile" evidence="8">
    <location>
        <begin position="390"/>
        <end position="645"/>
    </location>
</feature>
<dbReference type="FunFam" id="1.20.1310.10:FF:000001">
    <property type="entry name" value="Cullin 3"/>
    <property type="match status" value="1"/>
</dbReference>
<dbReference type="InterPro" id="IPR001373">
    <property type="entry name" value="Cullin_N"/>
</dbReference>
<evidence type="ECO:0000256" key="4">
    <source>
        <dbReference type="ARBA" id="ARBA00022843"/>
    </source>
</evidence>
<dbReference type="AlphaFoldDB" id="A0AAF3FE97"/>
<dbReference type="GO" id="GO:0006511">
    <property type="term" value="P:ubiquitin-dependent protein catabolic process"/>
    <property type="evidence" value="ECO:0007669"/>
    <property type="project" value="InterPro"/>
</dbReference>
<dbReference type="WBParaSite" id="MBELARI_LOCUS5192">
    <property type="protein sequence ID" value="MBELARI_LOCUS5192"/>
    <property type="gene ID" value="MBELARI_LOCUS5192"/>
</dbReference>
<keyword evidence="2" id="KW-1017">Isopeptide bond</keyword>
<dbReference type="InterPro" id="IPR036317">
    <property type="entry name" value="Cullin_homology_sf"/>
</dbReference>
<feature type="region of interest" description="Disordered" evidence="7">
    <location>
        <begin position="696"/>
        <end position="719"/>
    </location>
</feature>
<dbReference type="InterPro" id="IPR016157">
    <property type="entry name" value="Cullin_CS"/>
</dbReference>
<dbReference type="PROSITE" id="PS01256">
    <property type="entry name" value="CULLIN_1"/>
    <property type="match status" value="1"/>
</dbReference>
<dbReference type="FunFam" id="1.10.10.10:FF:000014">
    <property type="entry name" value="Cullin 1"/>
    <property type="match status" value="1"/>
</dbReference>